<protein>
    <submittedName>
        <fullName evidence="2">Uncharacterized protein</fullName>
    </submittedName>
</protein>
<proteinExistence type="predicted"/>
<dbReference type="EMBL" id="GEBQ01027872">
    <property type="protein sequence ID" value="JAT12105.1"/>
    <property type="molecule type" value="Transcribed_RNA"/>
</dbReference>
<gene>
    <name evidence="2" type="ORF">g.54336</name>
</gene>
<reference evidence="2" key="1">
    <citation type="submission" date="2015-11" db="EMBL/GenBank/DDBJ databases">
        <title>De novo transcriptome assembly of four potential Pierce s Disease insect vectors from Arizona vineyards.</title>
        <authorList>
            <person name="Tassone E.E."/>
        </authorList>
    </citation>
    <scope>NUCLEOTIDE SEQUENCE</scope>
</reference>
<feature type="non-terminal residue" evidence="2">
    <location>
        <position position="1"/>
    </location>
</feature>
<sequence>SKELKRKIISDNEETPAKRYLSQPPQGVKRKQHVNHPMQPDYESDYDYDDGNSELPSSKRLANHDSYMETEQVNNDNEIEMETETPNLPEEMVYESTSGQELLKTPQGKKLAKEFIENQFKGKIAR</sequence>
<name>A0A1B6KKY9_9HEMI</name>
<feature type="compositionally biased region" description="Basic and acidic residues" evidence="1">
    <location>
        <begin position="1"/>
        <end position="10"/>
    </location>
</feature>
<evidence type="ECO:0000256" key="1">
    <source>
        <dbReference type="SAM" id="MobiDB-lite"/>
    </source>
</evidence>
<feature type="compositionally biased region" description="Acidic residues" evidence="1">
    <location>
        <begin position="42"/>
        <end position="52"/>
    </location>
</feature>
<organism evidence="2">
    <name type="scientific">Graphocephala atropunctata</name>
    <dbReference type="NCBI Taxonomy" id="36148"/>
    <lineage>
        <taxon>Eukaryota</taxon>
        <taxon>Metazoa</taxon>
        <taxon>Ecdysozoa</taxon>
        <taxon>Arthropoda</taxon>
        <taxon>Hexapoda</taxon>
        <taxon>Insecta</taxon>
        <taxon>Pterygota</taxon>
        <taxon>Neoptera</taxon>
        <taxon>Paraneoptera</taxon>
        <taxon>Hemiptera</taxon>
        <taxon>Auchenorrhyncha</taxon>
        <taxon>Membracoidea</taxon>
        <taxon>Cicadellidae</taxon>
        <taxon>Cicadellinae</taxon>
        <taxon>Cicadellini</taxon>
        <taxon>Graphocephala</taxon>
    </lineage>
</organism>
<accession>A0A1B6KKY9</accession>
<feature type="region of interest" description="Disordered" evidence="1">
    <location>
        <begin position="1"/>
        <end position="80"/>
    </location>
</feature>
<feature type="non-terminal residue" evidence="2">
    <location>
        <position position="126"/>
    </location>
</feature>
<dbReference type="AlphaFoldDB" id="A0A1B6KKY9"/>
<evidence type="ECO:0000313" key="2">
    <source>
        <dbReference type="EMBL" id="JAT12105.1"/>
    </source>
</evidence>